<dbReference type="NCBIfam" id="TIGR01726">
    <property type="entry name" value="HEQRo_perm_3TM"/>
    <property type="match status" value="1"/>
</dbReference>
<keyword evidence="5 9" id="KW-0812">Transmembrane</keyword>
<feature type="transmembrane region" description="Helical" evidence="9">
    <location>
        <begin position="211"/>
        <end position="230"/>
    </location>
</feature>
<gene>
    <name evidence="11" type="ORF">JHT90_02710</name>
</gene>
<dbReference type="SUPFAM" id="SSF161098">
    <property type="entry name" value="MetI-like"/>
    <property type="match status" value="1"/>
</dbReference>
<feature type="transmembrane region" description="Helical" evidence="9">
    <location>
        <begin position="25"/>
        <end position="51"/>
    </location>
</feature>
<dbReference type="AlphaFoldDB" id="A0A974NGE3"/>
<feature type="transmembrane region" description="Helical" evidence="9">
    <location>
        <begin position="72"/>
        <end position="88"/>
    </location>
</feature>
<dbReference type="Pfam" id="PF00528">
    <property type="entry name" value="BPD_transp_1"/>
    <property type="match status" value="1"/>
</dbReference>
<evidence type="ECO:0000259" key="10">
    <source>
        <dbReference type="PROSITE" id="PS50928"/>
    </source>
</evidence>
<feature type="domain" description="ABC transmembrane type-1" evidence="10">
    <location>
        <begin position="30"/>
        <end position="230"/>
    </location>
</feature>
<evidence type="ECO:0000256" key="4">
    <source>
        <dbReference type="ARBA" id="ARBA00022475"/>
    </source>
</evidence>
<protein>
    <submittedName>
        <fullName evidence="11">Amino acid ABC transporter permease</fullName>
    </submittedName>
</protein>
<accession>A0A974NGE3</accession>
<keyword evidence="6" id="KW-0029">Amino-acid transport</keyword>
<reference evidence="11 12" key="1">
    <citation type="submission" date="2021-01" db="EMBL/GenBank/DDBJ databases">
        <title>Entomomonas sp. F2A isolated from a house cricket (Acheta domesticus).</title>
        <authorList>
            <person name="Spergser J."/>
            <person name="Busse H.-J."/>
        </authorList>
    </citation>
    <scope>NUCLEOTIDE SEQUENCE [LARGE SCALE GENOMIC DNA]</scope>
    <source>
        <strain evidence="11 12">F2A</strain>
    </source>
</reference>
<dbReference type="PANTHER" id="PTHR30614">
    <property type="entry name" value="MEMBRANE COMPONENT OF AMINO ACID ABC TRANSPORTER"/>
    <property type="match status" value="1"/>
</dbReference>
<proteinExistence type="inferred from homology"/>
<keyword evidence="4" id="KW-1003">Cell membrane</keyword>
<dbReference type="GO" id="GO:0043190">
    <property type="term" value="C:ATP-binding cassette (ABC) transporter complex"/>
    <property type="evidence" value="ECO:0007669"/>
    <property type="project" value="InterPro"/>
</dbReference>
<evidence type="ECO:0000256" key="9">
    <source>
        <dbReference type="RuleBase" id="RU363032"/>
    </source>
</evidence>
<name>A0A974NGE3_9GAMM</name>
<dbReference type="GO" id="GO:0006865">
    <property type="term" value="P:amino acid transport"/>
    <property type="evidence" value="ECO:0007669"/>
    <property type="project" value="UniProtKB-KW"/>
</dbReference>
<dbReference type="InterPro" id="IPR043429">
    <property type="entry name" value="ArtM/GltK/GlnP/TcyL/YhdX-like"/>
</dbReference>
<sequence length="247" mass="27611">MTNYSWNWSVFFQSVPSGDATYIDWIIAGLIGTIVLSITAWILALIMGGIIGTLRTVKNPIISSIASGYIELFRDIPLLVQLFIWFFVIPEFLPQTARDALFQMPPLYSQFLTAWICLGLFTSARIAEQVRTGIQAVPDGQTAAGLALGFTTLQIYFTVRIPQAIRIIMPALTSEFLNIFKNSSVATTIGFIELSRQAQQLVDYTAQPYEAFIVITALYMLVNIIVMLLMHKLEKKLQIPGYITGDK</sequence>
<evidence type="ECO:0000256" key="5">
    <source>
        <dbReference type="ARBA" id="ARBA00022692"/>
    </source>
</evidence>
<dbReference type="KEGG" id="eaz:JHT90_02710"/>
<evidence type="ECO:0000256" key="7">
    <source>
        <dbReference type="ARBA" id="ARBA00022989"/>
    </source>
</evidence>
<evidence type="ECO:0000313" key="11">
    <source>
        <dbReference type="EMBL" id="QQP86176.1"/>
    </source>
</evidence>
<dbReference type="Proteomes" id="UP000595278">
    <property type="component" value="Chromosome"/>
</dbReference>
<dbReference type="InterPro" id="IPR000515">
    <property type="entry name" value="MetI-like"/>
</dbReference>
<keyword evidence="8 9" id="KW-0472">Membrane</keyword>
<feature type="transmembrane region" description="Helical" evidence="9">
    <location>
        <begin position="108"/>
        <end position="127"/>
    </location>
</feature>
<keyword evidence="7 9" id="KW-1133">Transmembrane helix</keyword>
<evidence type="ECO:0000256" key="2">
    <source>
        <dbReference type="ARBA" id="ARBA00010072"/>
    </source>
</evidence>
<dbReference type="PANTHER" id="PTHR30614:SF42">
    <property type="entry name" value="GLUTAMATE_ASPARTATE IMPORT PERMEASE PROTEIN GLTJ"/>
    <property type="match status" value="1"/>
</dbReference>
<dbReference type="InterPro" id="IPR035906">
    <property type="entry name" value="MetI-like_sf"/>
</dbReference>
<evidence type="ECO:0000256" key="1">
    <source>
        <dbReference type="ARBA" id="ARBA00004429"/>
    </source>
</evidence>
<dbReference type="Gene3D" id="1.10.3720.10">
    <property type="entry name" value="MetI-like"/>
    <property type="match status" value="1"/>
</dbReference>
<dbReference type="CDD" id="cd06261">
    <property type="entry name" value="TM_PBP2"/>
    <property type="match status" value="1"/>
</dbReference>
<keyword evidence="12" id="KW-1185">Reference proteome</keyword>
<organism evidence="11 12">
    <name type="scientific">Entomomonas asaccharolytica</name>
    <dbReference type="NCBI Taxonomy" id="2785331"/>
    <lineage>
        <taxon>Bacteria</taxon>
        <taxon>Pseudomonadati</taxon>
        <taxon>Pseudomonadota</taxon>
        <taxon>Gammaproteobacteria</taxon>
        <taxon>Pseudomonadales</taxon>
        <taxon>Pseudomonadaceae</taxon>
        <taxon>Entomomonas</taxon>
    </lineage>
</organism>
<evidence type="ECO:0000256" key="8">
    <source>
        <dbReference type="ARBA" id="ARBA00023136"/>
    </source>
</evidence>
<evidence type="ECO:0000313" key="12">
    <source>
        <dbReference type="Proteomes" id="UP000595278"/>
    </source>
</evidence>
<comment type="subcellular location">
    <subcellularLocation>
        <location evidence="1">Cell inner membrane</location>
        <topology evidence="1">Multi-pass membrane protein</topology>
    </subcellularLocation>
    <subcellularLocation>
        <location evidence="9">Cell membrane</location>
        <topology evidence="9">Multi-pass membrane protein</topology>
    </subcellularLocation>
</comment>
<dbReference type="RefSeq" id="WP_201093798.1">
    <property type="nucleotide sequence ID" value="NZ_CP067393.1"/>
</dbReference>
<keyword evidence="3 9" id="KW-0813">Transport</keyword>
<comment type="similarity">
    <text evidence="2">Belongs to the binding-protein-dependent transport system permease family. HisMQ subfamily.</text>
</comment>
<evidence type="ECO:0000256" key="6">
    <source>
        <dbReference type="ARBA" id="ARBA00022970"/>
    </source>
</evidence>
<dbReference type="InterPro" id="IPR010065">
    <property type="entry name" value="AA_ABC_transptr_permease_3TM"/>
</dbReference>
<evidence type="ECO:0000256" key="3">
    <source>
        <dbReference type="ARBA" id="ARBA00022448"/>
    </source>
</evidence>
<dbReference type="GO" id="GO:0022857">
    <property type="term" value="F:transmembrane transporter activity"/>
    <property type="evidence" value="ECO:0007669"/>
    <property type="project" value="InterPro"/>
</dbReference>
<dbReference type="EMBL" id="CP067393">
    <property type="protein sequence ID" value="QQP86176.1"/>
    <property type="molecule type" value="Genomic_DNA"/>
</dbReference>
<dbReference type="PROSITE" id="PS50928">
    <property type="entry name" value="ABC_TM1"/>
    <property type="match status" value="1"/>
</dbReference>